<evidence type="ECO:0000256" key="11">
    <source>
        <dbReference type="ARBA" id="ARBA00022801"/>
    </source>
</evidence>
<comment type="subcellular location">
    <subcellularLocation>
        <location evidence="1">Endoplasmic reticulum</location>
    </subcellularLocation>
    <subcellularLocation>
        <location evidence="3">Golgi apparatus</location>
    </subcellularLocation>
    <subcellularLocation>
        <location evidence="2">Lysosome</location>
    </subcellularLocation>
    <subcellularLocation>
        <location evidence="4">Secreted</location>
    </subcellularLocation>
</comment>
<evidence type="ECO:0000256" key="2">
    <source>
        <dbReference type="ARBA" id="ARBA00004371"/>
    </source>
</evidence>
<evidence type="ECO:0000256" key="8">
    <source>
        <dbReference type="ARBA" id="ARBA00022670"/>
    </source>
</evidence>
<dbReference type="EMBL" id="JAFBIT010000002">
    <property type="protein sequence ID" value="MCF2652782.1"/>
    <property type="molecule type" value="Genomic_DNA"/>
</dbReference>
<dbReference type="Gene3D" id="3.50.30.30">
    <property type="match status" value="1"/>
</dbReference>
<dbReference type="RefSeq" id="WP_235323809.1">
    <property type="nucleotide sequence ID" value="NZ_JAFBIT010000002.1"/>
</dbReference>
<evidence type="ECO:0000256" key="12">
    <source>
        <dbReference type="ARBA" id="ARBA00022824"/>
    </source>
</evidence>
<keyword evidence="13" id="KW-0862">Zinc</keyword>
<accession>A0ABS9CPN1</accession>
<keyword evidence="23" id="KW-1185">Reference proteome</keyword>
<comment type="subunit">
    <text evidence="19">Homodimer. The monomeric form is inactive while the homodimer is active.</text>
</comment>
<evidence type="ECO:0000259" key="21">
    <source>
        <dbReference type="Pfam" id="PF04389"/>
    </source>
</evidence>
<proteinExistence type="predicted"/>
<evidence type="ECO:0000256" key="17">
    <source>
        <dbReference type="ARBA" id="ARBA00023180"/>
    </source>
</evidence>
<keyword evidence="16" id="KW-0865">Zymogen</keyword>
<feature type="domain" description="Peptidase M28" evidence="21">
    <location>
        <begin position="199"/>
        <end position="385"/>
    </location>
</feature>
<evidence type="ECO:0000256" key="7">
    <source>
        <dbReference type="ARBA" id="ARBA00022645"/>
    </source>
</evidence>
<evidence type="ECO:0000256" key="15">
    <source>
        <dbReference type="ARBA" id="ARBA00023049"/>
    </source>
</evidence>
<keyword evidence="10" id="KW-0732">Signal</keyword>
<evidence type="ECO:0000256" key="18">
    <source>
        <dbReference type="ARBA" id="ARBA00023228"/>
    </source>
</evidence>
<evidence type="ECO:0000256" key="20">
    <source>
        <dbReference type="ARBA" id="ARBA00033328"/>
    </source>
</evidence>
<keyword evidence="8" id="KW-0645">Protease</keyword>
<evidence type="ECO:0000256" key="9">
    <source>
        <dbReference type="ARBA" id="ARBA00022723"/>
    </source>
</evidence>
<keyword evidence="18" id="KW-0458">Lysosome</keyword>
<protein>
    <recommendedName>
        <fullName evidence="5">Carboxypeptidase Q</fullName>
    </recommendedName>
    <alternativeName>
        <fullName evidence="20">Plasma glutamate carboxypeptidase</fullName>
    </alternativeName>
</protein>
<keyword evidence="12" id="KW-0256">Endoplasmic reticulum</keyword>
<dbReference type="Proteomes" id="UP001299220">
    <property type="component" value="Unassembled WGS sequence"/>
</dbReference>
<gene>
    <name evidence="22" type="ORF">JQM67_09210</name>
</gene>
<reference evidence="22 23" key="1">
    <citation type="submission" date="2020-12" db="EMBL/GenBank/DDBJ databases">
        <title>Whole genome sequences of gut porcine anaerobes.</title>
        <authorList>
            <person name="Kubasova T."/>
            <person name="Jahodarova E."/>
            <person name="Rychlik I."/>
        </authorList>
    </citation>
    <scope>NUCLEOTIDE SEQUENCE [LARGE SCALE GENOMIC DNA]</scope>
    <source>
        <strain evidence="22 23">An867</strain>
    </source>
</reference>
<keyword evidence="11" id="KW-0378">Hydrolase</keyword>
<comment type="caution">
    <text evidence="22">The sequence shown here is derived from an EMBL/GenBank/DDBJ whole genome shotgun (WGS) entry which is preliminary data.</text>
</comment>
<dbReference type="PANTHER" id="PTHR12053:SF3">
    <property type="entry name" value="CARBOXYPEPTIDASE Q"/>
    <property type="match status" value="1"/>
</dbReference>
<evidence type="ECO:0000256" key="1">
    <source>
        <dbReference type="ARBA" id="ARBA00004240"/>
    </source>
</evidence>
<evidence type="ECO:0000256" key="3">
    <source>
        <dbReference type="ARBA" id="ARBA00004555"/>
    </source>
</evidence>
<keyword evidence="15" id="KW-0482">Metalloprotease</keyword>
<evidence type="ECO:0000313" key="23">
    <source>
        <dbReference type="Proteomes" id="UP001299220"/>
    </source>
</evidence>
<evidence type="ECO:0000256" key="10">
    <source>
        <dbReference type="ARBA" id="ARBA00022729"/>
    </source>
</evidence>
<keyword evidence="14" id="KW-0333">Golgi apparatus</keyword>
<dbReference type="Pfam" id="PF04389">
    <property type="entry name" value="Peptidase_M28"/>
    <property type="match status" value="1"/>
</dbReference>
<dbReference type="InterPro" id="IPR039866">
    <property type="entry name" value="CPQ"/>
</dbReference>
<evidence type="ECO:0000256" key="13">
    <source>
        <dbReference type="ARBA" id="ARBA00022833"/>
    </source>
</evidence>
<dbReference type="InterPro" id="IPR007484">
    <property type="entry name" value="Peptidase_M28"/>
</dbReference>
<evidence type="ECO:0000256" key="14">
    <source>
        <dbReference type="ARBA" id="ARBA00023034"/>
    </source>
</evidence>
<evidence type="ECO:0000313" key="22">
    <source>
        <dbReference type="EMBL" id="MCF2652782.1"/>
    </source>
</evidence>
<evidence type="ECO:0000256" key="16">
    <source>
        <dbReference type="ARBA" id="ARBA00023145"/>
    </source>
</evidence>
<dbReference type="SUPFAM" id="SSF53187">
    <property type="entry name" value="Zn-dependent exopeptidases"/>
    <property type="match status" value="1"/>
</dbReference>
<evidence type="ECO:0000256" key="5">
    <source>
        <dbReference type="ARBA" id="ARBA00014116"/>
    </source>
</evidence>
<keyword evidence="7" id="KW-0121">Carboxypeptidase</keyword>
<keyword evidence="9" id="KW-0479">Metal-binding</keyword>
<keyword evidence="6" id="KW-0964">Secreted</keyword>
<evidence type="ECO:0000256" key="6">
    <source>
        <dbReference type="ARBA" id="ARBA00022525"/>
    </source>
</evidence>
<sequence>MKKFDEQRAFDLLGKIGFTRIAGSPEELKVAEMLKAECESFGLQAEIEPFEIESAVVEAQLEVLEPYQKTYTVRGYQCSESTPPEGLTAEFAYVENALPANLTDVRGKIVLGNGFLRVPQFRSVMKAGAAGIITIDGSLRDKLEETDLHQRKLRAALRAFGNVPVVMIRTADAMEIVAKGAKKVKITLKNENVKLTSHNVIAEIKGTEHPEEIISFGAHYDSVEFSKGVYDNGAGSVINMEAARWFMAHPPKRTVKFCWYGSEEIGLEGSKAFVRDHKDELKDHLFMINVDVGGPVLGYDNVAVTAGEELLHYVDYLLKIKGLAAATRQGIYSSDSIPFADSGVPAINFSRDGAQGASFIHNRFDTMAFLSAEALGKTAEIVLEFADTVINAAVFPIERKIPENIREDVDKYLYKKELAEAKEKAE</sequence>
<dbReference type="Gene3D" id="3.40.630.10">
    <property type="entry name" value="Zn peptidases"/>
    <property type="match status" value="1"/>
</dbReference>
<evidence type="ECO:0000256" key="19">
    <source>
        <dbReference type="ARBA" id="ARBA00025833"/>
    </source>
</evidence>
<evidence type="ECO:0000256" key="4">
    <source>
        <dbReference type="ARBA" id="ARBA00004613"/>
    </source>
</evidence>
<keyword evidence="17" id="KW-0325">Glycoprotein</keyword>
<dbReference type="PANTHER" id="PTHR12053">
    <property type="entry name" value="PROTEASE FAMILY M28 PLASMA GLUTAMATE CARBOXYPEPTIDASE-RELATED"/>
    <property type="match status" value="1"/>
</dbReference>
<organism evidence="22 23">
    <name type="scientific">Anaeromassilibacillus senegalensis</name>
    <dbReference type="NCBI Taxonomy" id="1673717"/>
    <lineage>
        <taxon>Bacteria</taxon>
        <taxon>Bacillati</taxon>
        <taxon>Bacillota</taxon>
        <taxon>Clostridia</taxon>
        <taxon>Eubacteriales</taxon>
        <taxon>Acutalibacteraceae</taxon>
        <taxon>Anaeromassilibacillus</taxon>
    </lineage>
</organism>
<name>A0ABS9CPN1_9FIRM</name>